<dbReference type="EMBL" id="JBHSFI010000005">
    <property type="protein sequence ID" value="MFC4629621.1"/>
    <property type="molecule type" value="Genomic_DNA"/>
</dbReference>
<feature type="domain" description="HTH lacI-type" evidence="4">
    <location>
        <begin position="11"/>
        <end position="65"/>
    </location>
</feature>
<dbReference type="Pfam" id="PF00356">
    <property type="entry name" value="LacI"/>
    <property type="match status" value="1"/>
</dbReference>
<dbReference type="PROSITE" id="PS00356">
    <property type="entry name" value="HTH_LACI_1"/>
    <property type="match status" value="1"/>
</dbReference>
<evidence type="ECO:0000256" key="2">
    <source>
        <dbReference type="ARBA" id="ARBA00023125"/>
    </source>
</evidence>
<dbReference type="RefSeq" id="WP_377136676.1">
    <property type="nucleotide sequence ID" value="NZ_JBHSFI010000005.1"/>
</dbReference>
<dbReference type="GO" id="GO:0003677">
    <property type="term" value="F:DNA binding"/>
    <property type="evidence" value="ECO:0007669"/>
    <property type="project" value="UniProtKB-KW"/>
</dbReference>
<evidence type="ECO:0000256" key="3">
    <source>
        <dbReference type="ARBA" id="ARBA00023163"/>
    </source>
</evidence>
<accession>A0ABV9HHA9</accession>
<keyword evidence="3" id="KW-0804">Transcription</keyword>
<evidence type="ECO:0000256" key="1">
    <source>
        <dbReference type="ARBA" id="ARBA00023015"/>
    </source>
</evidence>
<organism evidence="5 6">
    <name type="scientific">Promicromonospora alba</name>
    <dbReference type="NCBI Taxonomy" id="1616110"/>
    <lineage>
        <taxon>Bacteria</taxon>
        <taxon>Bacillati</taxon>
        <taxon>Actinomycetota</taxon>
        <taxon>Actinomycetes</taxon>
        <taxon>Micrococcales</taxon>
        <taxon>Promicromonosporaceae</taxon>
        <taxon>Promicromonospora</taxon>
    </lineage>
</organism>
<dbReference type="InterPro" id="IPR010982">
    <property type="entry name" value="Lambda_DNA-bd_dom_sf"/>
</dbReference>
<dbReference type="InterPro" id="IPR000843">
    <property type="entry name" value="HTH_LacI"/>
</dbReference>
<gene>
    <name evidence="5" type="ORF">ACFO6V_15345</name>
</gene>
<dbReference type="InterPro" id="IPR046335">
    <property type="entry name" value="LacI/GalR-like_sensor"/>
</dbReference>
<reference evidence="6" key="1">
    <citation type="journal article" date="2019" name="Int. J. Syst. Evol. Microbiol.">
        <title>The Global Catalogue of Microorganisms (GCM) 10K type strain sequencing project: providing services to taxonomists for standard genome sequencing and annotation.</title>
        <authorList>
            <consortium name="The Broad Institute Genomics Platform"/>
            <consortium name="The Broad Institute Genome Sequencing Center for Infectious Disease"/>
            <person name="Wu L."/>
            <person name="Ma J."/>
        </authorList>
    </citation>
    <scope>NUCLEOTIDE SEQUENCE [LARGE SCALE GENOMIC DNA]</scope>
    <source>
        <strain evidence="6">CCUG 42722</strain>
    </source>
</reference>
<comment type="caution">
    <text evidence="5">The sequence shown here is derived from an EMBL/GenBank/DDBJ whole genome shotgun (WGS) entry which is preliminary data.</text>
</comment>
<keyword evidence="1" id="KW-0805">Transcription regulation</keyword>
<dbReference type="Gene3D" id="3.40.50.2300">
    <property type="match status" value="2"/>
</dbReference>
<dbReference type="PANTHER" id="PTHR30146">
    <property type="entry name" value="LACI-RELATED TRANSCRIPTIONAL REPRESSOR"/>
    <property type="match status" value="1"/>
</dbReference>
<proteinExistence type="predicted"/>
<dbReference type="Pfam" id="PF13377">
    <property type="entry name" value="Peripla_BP_3"/>
    <property type="match status" value="1"/>
</dbReference>
<dbReference type="SUPFAM" id="SSF47413">
    <property type="entry name" value="lambda repressor-like DNA-binding domains"/>
    <property type="match status" value="1"/>
</dbReference>
<dbReference type="PANTHER" id="PTHR30146:SF155">
    <property type="entry name" value="ALANINE RACEMASE"/>
    <property type="match status" value="1"/>
</dbReference>
<dbReference type="SUPFAM" id="SSF53822">
    <property type="entry name" value="Periplasmic binding protein-like I"/>
    <property type="match status" value="1"/>
</dbReference>
<protein>
    <submittedName>
        <fullName evidence="5">LacI family DNA-binding transcriptional regulator</fullName>
    </submittedName>
</protein>
<keyword evidence="2 5" id="KW-0238">DNA-binding</keyword>
<dbReference type="InterPro" id="IPR028082">
    <property type="entry name" value="Peripla_BP_I"/>
</dbReference>
<dbReference type="PROSITE" id="PS50932">
    <property type="entry name" value="HTH_LACI_2"/>
    <property type="match status" value="1"/>
</dbReference>
<name>A0ABV9HHA9_9MICO</name>
<dbReference type="Proteomes" id="UP001596011">
    <property type="component" value="Unassembled WGS sequence"/>
</dbReference>
<evidence type="ECO:0000259" key="4">
    <source>
        <dbReference type="PROSITE" id="PS50932"/>
    </source>
</evidence>
<dbReference type="CDD" id="cd01392">
    <property type="entry name" value="HTH_LacI"/>
    <property type="match status" value="1"/>
</dbReference>
<sequence length="348" mass="36180">MPAAGHPNRRPTIADIAAHAGVSPTAVSFALNDRPGISARTRSRILAAVAELGWRPNVAARALGGRRADTVGLVVTRPARTLGVEPFFAQLVSGLQARLSADLVALQLLVVEDVPAELDVYRRWAAERRTDGVVVLDLVSDDPRPEELVRMGLPAVLLSGDGTPGPVPAVFADDHAAMTLLAEHLAALGHVHVGHVGGVPAYVHSARRAAALHDAGARLGLDITTVPADFSQGETAAATRALLARDERPTAIVYDSDVSALAGVTVLAEAGLDLPGDISVASFDDSELVRLAHPPLTAMTRDTFELGEVMATTLLSLVRGEPVPDVVDAPAPVLTVRGSTGRVPEVAA</sequence>
<dbReference type="Gene3D" id="1.10.260.40">
    <property type="entry name" value="lambda repressor-like DNA-binding domains"/>
    <property type="match status" value="1"/>
</dbReference>
<evidence type="ECO:0000313" key="6">
    <source>
        <dbReference type="Proteomes" id="UP001596011"/>
    </source>
</evidence>
<evidence type="ECO:0000313" key="5">
    <source>
        <dbReference type="EMBL" id="MFC4629621.1"/>
    </source>
</evidence>
<keyword evidence="6" id="KW-1185">Reference proteome</keyword>
<dbReference type="SMART" id="SM00354">
    <property type="entry name" value="HTH_LACI"/>
    <property type="match status" value="1"/>
</dbReference>